<dbReference type="Gene3D" id="3.40.50.12780">
    <property type="entry name" value="N-terminal domain of ligase-like"/>
    <property type="match status" value="1"/>
</dbReference>
<feature type="region of interest" description="Disordered" evidence="1">
    <location>
        <begin position="585"/>
        <end position="608"/>
    </location>
</feature>
<dbReference type="Pfam" id="PF00668">
    <property type="entry name" value="Condensation"/>
    <property type="match status" value="1"/>
</dbReference>
<dbReference type="GO" id="GO:0005829">
    <property type="term" value="C:cytosol"/>
    <property type="evidence" value="ECO:0007669"/>
    <property type="project" value="TreeGrafter"/>
</dbReference>
<organism evidence="4 5">
    <name type="scientific">Actinomadura meyerae</name>
    <dbReference type="NCBI Taxonomy" id="240840"/>
    <lineage>
        <taxon>Bacteria</taxon>
        <taxon>Bacillati</taxon>
        <taxon>Actinomycetota</taxon>
        <taxon>Actinomycetes</taxon>
        <taxon>Streptosporangiales</taxon>
        <taxon>Thermomonosporaceae</taxon>
        <taxon>Actinomadura</taxon>
    </lineage>
</organism>
<dbReference type="GO" id="GO:0047527">
    <property type="term" value="F:2,3-dihydroxybenzoate-serine ligase activity"/>
    <property type="evidence" value="ECO:0007669"/>
    <property type="project" value="TreeGrafter"/>
</dbReference>
<keyword evidence="5" id="KW-1185">Reference proteome</keyword>
<dbReference type="RefSeq" id="WP_089330374.1">
    <property type="nucleotide sequence ID" value="NZ_FZOR01000050.1"/>
</dbReference>
<reference evidence="4 5" key="1">
    <citation type="submission" date="2017-06" db="EMBL/GenBank/DDBJ databases">
        <authorList>
            <person name="Kim H.J."/>
            <person name="Triplett B.A."/>
        </authorList>
    </citation>
    <scope>NUCLEOTIDE SEQUENCE [LARGE SCALE GENOMIC DNA]</scope>
    <source>
        <strain evidence="4 5">DSM 44715</strain>
    </source>
</reference>
<evidence type="ECO:0000259" key="3">
    <source>
        <dbReference type="Pfam" id="PF00668"/>
    </source>
</evidence>
<dbReference type="FunFam" id="3.40.50.12780:FF:000012">
    <property type="entry name" value="Non-ribosomal peptide synthetase"/>
    <property type="match status" value="1"/>
</dbReference>
<dbReference type="GO" id="GO:0008610">
    <property type="term" value="P:lipid biosynthetic process"/>
    <property type="evidence" value="ECO:0007669"/>
    <property type="project" value="UniProtKB-ARBA"/>
</dbReference>
<dbReference type="AlphaFoldDB" id="A0A239NUX9"/>
<dbReference type="InterPro" id="IPR001242">
    <property type="entry name" value="Condensation_dom"/>
</dbReference>
<dbReference type="Gene3D" id="3.30.300.30">
    <property type="match status" value="1"/>
</dbReference>
<evidence type="ECO:0000313" key="5">
    <source>
        <dbReference type="Proteomes" id="UP000198318"/>
    </source>
</evidence>
<dbReference type="Gene3D" id="3.30.559.30">
    <property type="entry name" value="Nonribosomal peptide synthetase, condensation domain"/>
    <property type="match status" value="1"/>
</dbReference>
<accession>A0A239NUX9</accession>
<dbReference type="GO" id="GO:0043041">
    <property type="term" value="P:amino acid activation for nonribosomal peptide biosynthetic process"/>
    <property type="evidence" value="ECO:0007669"/>
    <property type="project" value="TreeGrafter"/>
</dbReference>
<dbReference type="PANTHER" id="PTHR45527">
    <property type="entry name" value="NONRIBOSOMAL PEPTIDE SYNTHETASE"/>
    <property type="match status" value="1"/>
</dbReference>
<evidence type="ECO:0000313" key="4">
    <source>
        <dbReference type="EMBL" id="SNT58677.1"/>
    </source>
</evidence>
<dbReference type="Proteomes" id="UP000198318">
    <property type="component" value="Unassembled WGS sequence"/>
</dbReference>
<dbReference type="Gene3D" id="3.30.559.10">
    <property type="entry name" value="Chloramphenicol acetyltransferase-like domain"/>
    <property type="match status" value="1"/>
</dbReference>
<feature type="domain" description="Condensation" evidence="3">
    <location>
        <begin position="15"/>
        <end position="449"/>
    </location>
</feature>
<dbReference type="PROSITE" id="PS00455">
    <property type="entry name" value="AMP_BINDING"/>
    <property type="match status" value="1"/>
</dbReference>
<evidence type="ECO:0000256" key="1">
    <source>
        <dbReference type="SAM" id="MobiDB-lite"/>
    </source>
</evidence>
<dbReference type="EMBL" id="FZOR01000050">
    <property type="protein sequence ID" value="SNT58677.1"/>
    <property type="molecule type" value="Genomic_DNA"/>
</dbReference>
<dbReference type="NCBIfam" id="TIGR01733">
    <property type="entry name" value="AA-adenyl-dom"/>
    <property type="match status" value="1"/>
</dbReference>
<dbReference type="FunFam" id="3.40.50.980:FF:000001">
    <property type="entry name" value="Non-ribosomal peptide synthetase"/>
    <property type="match status" value="1"/>
</dbReference>
<dbReference type="InterPro" id="IPR020845">
    <property type="entry name" value="AMP-binding_CS"/>
</dbReference>
<dbReference type="GO" id="GO:0031177">
    <property type="term" value="F:phosphopantetheine binding"/>
    <property type="evidence" value="ECO:0007669"/>
    <property type="project" value="TreeGrafter"/>
</dbReference>
<dbReference type="SUPFAM" id="SSF52777">
    <property type="entry name" value="CoA-dependent acyltransferases"/>
    <property type="match status" value="2"/>
</dbReference>
<sequence>MTPGARETAPPAAGYALPPVQETMWLRERLLPGTAMHNLAAAHEVDGPVDAGVLAAAVRRVADRHEALRTTFHDAAGRPEARVHPCAPVELAELDATGCADWREPARAEATRPFDLARPPLLRAVLLRCPAGRSAIMLVVHHLVADAWSLGILWEEIGDAYNAALRGEPWAPPPPPLTYRDHARRRNAARGDGRRDATAAFWRDRLATAPPFTVVRPDRPRPAEAATGGATREVRLDAGLRERLTAFATARRASPFMVLAAVWSAVLARYAGQDDVVFGVPASGRDRPDVERVVGLFASPFPLRVAVDVAEPFEALLARVRRELLESMAHQDVSMLELADAARAPRQLHTTPVFQTLFTLFRTDHRPLELEGARCRYVSGLVEAVQTDLALTATMPNSGELRFQLHYSTGLYDAETAERLLGCLADLLRDALGRPCAPLRELRMTSAAADAGPPPAEPVRAAMAPDAVRRAAAGAPDAVAVSDGSRTLTYGELDRRVERFADRLSAAGAGRGDLVALHLPRGAELVVAMLGVWRAGAAYLPLDPAHPPERVAALLADAAPAVVVSSPSGPPVPPGPPVLLVERCQEEAEQGEHAPPARRRRAGVPGPDDPAYVIYTSGSTGGPKGVEVPHRAVAHLFGAMAERPGLDRTDAVLALTNPTFDISLVELILPLSVGARVVIAPPGSEHDPESVAGLVRDEGVTTVQATPTGWRHLLLAAPAGRWLRRAWCGGEALDPGLADSLTGLAEEAWNLYGPTETTVWSLAARLRPGAAVVPLGSPIGDTAVTVRDGWREPAPPGVAGELWIGGPGVARGYRNRPALTAERFVPDAAGGAAYRSGDLVRRRADGELEYLGRMDRQVKLHGHRIEPGEVEAALRAHPRIADAAVVLRDDLPGGPRLVAYVTRAADGSAP</sequence>
<evidence type="ECO:0000259" key="2">
    <source>
        <dbReference type="Pfam" id="PF00501"/>
    </source>
</evidence>
<feature type="domain" description="AMP-dependent synthetase/ligase" evidence="2">
    <location>
        <begin position="469"/>
        <end position="813"/>
    </location>
</feature>
<protein>
    <submittedName>
        <fullName evidence="4">Amino acid adenylation domain-containing protein</fullName>
    </submittedName>
</protein>
<dbReference type="InterPro" id="IPR045851">
    <property type="entry name" value="AMP-bd_C_sf"/>
</dbReference>
<dbReference type="OrthoDB" id="3671989at2"/>
<dbReference type="InterPro" id="IPR023213">
    <property type="entry name" value="CAT-like_dom_sf"/>
</dbReference>
<gene>
    <name evidence="4" type="ORF">SAMN05443665_105036</name>
</gene>
<dbReference type="InterPro" id="IPR010071">
    <property type="entry name" value="AA_adenyl_dom"/>
</dbReference>
<dbReference type="GO" id="GO:0009366">
    <property type="term" value="C:enterobactin synthetase complex"/>
    <property type="evidence" value="ECO:0007669"/>
    <property type="project" value="TreeGrafter"/>
</dbReference>
<name>A0A239NUX9_9ACTN</name>
<dbReference type="PANTHER" id="PTHR45527:SF1">
    <property type="entry name" value="FATTY ACID SYNTHASE"/>
    <property type="match status" value="1"/>
</dbReference>
<dbReference type="CDD" id="cd19531">
    <property type="entry name" value="LCL_NRPS-like"/>
    <property type="match status" value="1"/>
</dbReference>
<dbReference type="SUPFAM" id="SSF56801">
    <property type="entry name" value="Acetyl-CoA synthetase-like"/>
    <property type="match status" value="1"/>
</dbReference>
<proteinExistence type="predicted"/>
<dbReference type="InterPro" id="IPR000873">
    <property type="entry name" value="AMP-dep_synth/lig_dom"/>
</dbReference>
<dbReference type="GO" id="GO:0009239">
    <property type="term" value="P:enterobactin biosynthetic process"/>
    <property type="evidence" value="ECO:0007669"/>
    <property type="project" value="TreeGrafter"/>
</dbReference>
<dbReference type="InterPro" id="IPR042099">
    <property type="entry name" value="ANL_N_sf"/>
</dbReference>
<dbReference type="Pfam" id="PF00501">
    <property type="entry name" value="AMP-binding"/>
    <property type="match status" value="1"/>
</dbReference>